<name>K4F745_9CAUD</name>
<dbReference type="Proteomes" id="UP000000457">
    <property type="component" value="Segment"/>
</dbReference>
<organism evidence="2 3">
    <name type="scientific">Cronobacter phage vB_CsaM_GAP32</name>
    <dbReference type="NCBI Taxonomy" id="1141136"/>
    <lineage>
        <taxon>Viruses</taxon>
        <taxon>Duplodnaviria</taxon>
        <taxon>Heunggongvirae</taxon>
        <taxon>Uroviricota</taxon>
        <taxon>Caudoviricetes</taxon>
        <taxon>Mimasvirus</taxon>
        <taxon>Mimasvirus GAP32</taxon>
    </lineage>
</organism>
<feature type="compositionally biased region" description="Basic and acidic residues" evidence="1">
    <location>
        <begin position="14"/>
        <end position="24"/>
    </location>
</feature>
<feature type="region of interest" description="Disordered" evidence="1">
    <location>
        <begin position="1"/>
        <end position="24"/>
    </location>
</feature>
<evidence type="ECO:0000256" key="1">
    <source>
        <dbReference type="SAM" id="MobiDB-lite"/>
    </source>
</evidence>
<proteinExistence type="predicted"/>
<keyword evidence="3" id="KW-1185">Reference proteome</keyword>
<accession>K4F745</accession>
<reference evidence="2 3" key="1">
    <citation type="journal article" date="2014" name="Virology">
        <title>Supersize me: Cronobacter sakazakii phage GAP32.</title>
        <authorList>
            <person name="Abbasifar R."/>
            <person name="Griffiths M.W."/>
            <person name="Sabour P.M."/>
            <person name="Ackermann H.-W."/>
            <person name="Vandersteegen K."/>
            <person name="Lavigne R."/>
            <person name="Noben J.-P."/>
            <person name="Villa A.A."/>
            <person name="Abbasifar A."/>
            <person name="Nash J.H.E."/>
            <person name="Kropinski A.M."/>
        </authorList>
    </citation>
    <scope>NUCLEOTIDE SEQUENCE [LARGE SCALE GENOMIC DNA]</scope>
    <source>
        <strain evidence="2">GAP-32</strain>
    </source>
</reference>
<gene>
    <name evidence="2" type="ORF">GAP32_024</name>
</gene>
<dbReference type="KEGG" id="vg:13993762"/>
<dbReference type="RefSeq" id="YP_006987127.1">
    <property type="nucleotide sequence ID" value="NC_019401.1"/>
</dbReference>
<dbReference type="EMBL" id="JN882285">
    <property type="protein sequence ID" value="AFC21472.1"/>
    <property type="molecule type" value="Genomic_DNA"/>
</dbReference>
<sequence>MKVQPISAMYKNTNDTRREGKPVTKESVLEQIKLFKELNGEDSSTVVNLSTDKLPEFLYNKDGKIK</sequence>
<dbReference type="GeneID" id="13993762"/>
<evidence type="ECO:0000313" key="2">
    <source>
        <dbReference type="EMBL" id="AFC21472.1"/>
    </source>
</evidence>
<evidence type="ECO:0000313" key="3">
    <source>
        <dbReference type="Proteomes" id="UP000000457"/>
    </source>
</evidence>
<protein>
    <submittedName>
        <fullName evidence="2">Uncharacterized protein</fullName>
    </submittedName>
</protein>